<evidence type="ECO:0000313" key="2">
    <source>
        <dbReference type="Proteomes" id="UP000095281"/>
    </source>
</evidence>
<dbReference type="AlphaFoldDB" id="A0A1I8C1W7"/>
<reference evidence="3" key="1">
    <citation type="submission" date="2016-11" db="UniProtKB">
        <authorList>
            <consortium name="WormBaseParasite"/>
        </authorList>
    </citation>
    <scope>IDENTIFICATION</scope>
</reference>
<feature type="region of interest" description="Disordered" evidence="1">
    <location>
        <begin position="53"/>
        <end position="79"/>
    </location>
</feature>
<feature type="compositionally biased region" description="Basic and acidic residues" evidence="1">
    <location>
        <begin position="53"/>
        <end position="77"/>
    </location>
</feature>
<proteinExistence type="predicted"/>
<sequence>MFKGLNKAEEKLEETENNVEMGEIKENKKLENEIKKAKNSIFYEIKSKRKIKNSREEEIKKAKEIEKDNEKEEKSDQSTDLTIKYGKMNIKCKNITFDEINIKNNSKNKHNKKDKNCSDFDEISKGIIYDKKSKRKQKFNHNAFEDPWNFENYKGKNIFGEGSSVIQGNNKNYNISEGSTIPFGYIQKLQEYYNNYSESFPPLLNTFQGYEKPSRPAPISFNAPQKNESFKNLFPLYQREISRPKDSQHLNPYAKVYIPLNQQNTQPSFKQFDPFNHPFEFDKIIKNKETESLSQHDLNQTNVFSHNQG</sequence>
<keyword evidence="2" id="KW-1185">Reference proteome</keyword>
<dbReference type="WBParaSite" id="MhA1_Contig999.frz3.gene10">
    <property type="protein sequence ID" value="MhA1_Contig999.frz3.gene10"/>
    <property type="gene ID" value="MhA1_Contig999.frz3.gene10"/>
</dbReference>
<name>A0A1I8C1W7_MELHA</name>
<protein>
    <submittedName>
        <fullName evidence="3">Uncharacterized protein</fullName>
    </submittedName>
</protein>
<dbReference type="Proteomes" id="UP000095281">
    <property type="component" value="Unplaced"/>
</dbReference>
<organism evidence="2 3">
    <name type="scientific">Meloidogyne hapla</name>
    <name type="common">Root-knot nematode worm</name>
    <dbReference type="NCBI Taxonomy" id="6305"/>
    <lineage>
        <taxon>Eukaryota</taxon>
        <taxon>Metazoa</taxon>
        <taxon>Ecdysozoa</taxon>
        <taxon>Nematoda</taxon>
        <taxon>Chromadorea</taxon>
        <taxon>Rhabditida</taxon>
        <taxon>Tylenchina</taxon>
        <taxon>Tylenchomorpha</taxon>
        <taxon>Tylenchoidea</taxon>
        <taxon>Meloidogynidae</taxon>
        <taxon>Meloidogyninae</taxon>
        <taxon>Meloidogyne</taxon>
    </lineage>
</organism>
<evidence type="ECO:0000256" key="1">
    <source>
        <dbReference type="SAM" id="MobiDB-lite"/>
    </source>
</evidence>
<accession>A0A1I8C1W7</accession>
<evidence type="ECO:0000313" key="3">
    <source>
        <dbReference type="WBParaSite" id="MhA1_Contig999.frz3.gene10"/>
    </source>
</evidence>